<gene>
    <name evidence="1" type="ordered locus">RSp0435</name>
</gene>
<dbReference type="KEGG" id="rso:RSp0435"/>
<evidence type="ECO:0000313" key="2">
    <source>
        <dbReference type="Proteomes" id="UP000001436"/>
    </source>
</evidence>
<dbReference type="AlphaFoldDB" id="Q8XSN2"/>
<accession>Q8XSN2</accession>
<proteinExistence type="predicted"/>
<dbReference type="Proteomes" id="UP000001436">
    <property type="component" value="Plasmid pGMI1000MP"/>
</dbReference>
<organism evidence="1 2">
    <name type="scientific">Ralstonia nicotianae (strain ATCC BAA-1114 / GMI1000)</name>
    <name type="common">Ralstonia solanacearum</name>
    <dbReference type="NCBI Taxonomy" id="267608"/>
    <lineage>
        <taxon>Bacteria</taxon>
        <taxon>Pseudomonadati</taxon>
        <taxon>Pseudomonadota</taxon>
        <taxon>Betaproteobacteria</taxon>
        <taxon>Burkholderiales</taxon>
        <taxon>Burkholderiaceae</taxon>
        <taxon>Ralstonia</taxon>
        <taxon>Ralstonia solanacearum species complex</taxon>
    </lineage>
</organism>
<dbReference type="EnsemblBacteria" id="CAD17586">
    <property type="protein sequence ID" value="CAD17586"/>
    <property type="gene ID" value="RSp0435"/>
</dbReference>
<geneLocation type="plasmid" evidence="2">
    <name>megaplasmid Rsp</name>
</geneLocation>
<name>Q8XSN2_RALN1</name>
<dbReference type="EMBL" id="AL646053">
    <property type="protein sequence ID" value="CAD17586.1"/>
    <property type="molecule type" value="Genomic_DNA"/>
</dbReference>
<keyword evidence="2" id="KW-1185">Reference proteome</keyword>
<evidence type="ECO:0000313" key="1">
    <source>
        <dbReference type="EMBL" id="CAD17586.1"/>
    </source>
</evidence>
<reference evidence="1 2" key="1">
    <citation type="journal article" date="2002" name="Nature">
        <title>Genome sequence of the plant pathogen Ralstonia solanacearum.</title>
        <authorList>
            <person name="Salanoubat M."/>
            <person name="Genin S."/>
            <person name="Artiguenave F."/>
            <person name="Gouzy J."/>
            <person name="Mangenot S."/>
            <person name="Arlat M."/>
            <person name="Billault A."/>
            <person name="Brottier P."/>
            <person name="Camus J.C."/>
            <person name="Cattolico L."/>
            <person name="Chandler M."/>
            <person name="Choisne N."/>
            <person name="Claudel-Renard C."/>
            <person name="Cunnac S."/>
            <person name="Demange N."/>
            <person name="Gaspin C."/>
            <person name="Lavie M."/>
            <person name="Moisan A."/>
            <person name="Robert C."/>
            <person name="Saurin W."/>
            <person name="Schiex T."/>
            <person name="Siguier P."/>
            <person name="Thebault P."/>
            <person name="Whalen M."/>
            <person name="Wincker P."/>
            <person name="Levy M."/>
            <person name="Weissenbach J."/>
            <person name="Boucher C.A."/>
        </authorList>
    </citation>
    <scope>NUCLEOTIDE SEQUENCE [LARGE SCALE GENOMIC DNA]</scope>
    <source>
        <strain evidence="2">ATCC BAA-1114 / GMI1000</strain>
    </source>
</reference>
<protein>
    <submittedName>
        <fullName evidence="1">Uncharacterized protein</fullName>
    </submittedName>
</protein>
<sequence>MLSETGWSAKPPPDRPGIFALIASECMPVSVPMPLTAELHVREGVAGYCIAGFPGTLRIGGGSKTGMYVP</sequence>
<dbReference type="HOGENOM" id="CLU_2755014_0_0_4"/>